<feature type="region of interest" description="Disordered" evidence="1">
    <location>
        <begin position="130"/>
        <end position="165"/>
    </location>
</feature>
<feature type="compositionally biased region" description="Basic and acidic residues" evidence="1">
    <location>
        <begin position="232"/>
        <end position="247"/>
    </location>
</feature>
<feature type="region of interest" description="Disordered" evidence="1">
    <location>
        <begin position="229"/>
        <end position="274"/>
    </location>
</feature>
<evidence type="ECO:0000256" key="1">
    <source>
        <dbReference type="SAM" id="MobiDB-lite"/>
    </source>
</evidence>
<sequence>MATRTPPYTQSPAYIEYAEGVDGEGKRWPRLKKFEIEADTVLIPPGEVFCRMEHDPVYKPGTLCANARKRLPQNLVAHVKSHVARNGSHGRLYLQVSGAHGGASTDLERERLTEYYVALLGWVKLPDGDNSPPPPVPYKMEKQLESEKPPFTPSKRKAAPAPSPSSRLQVIIPFGMVVVPAGKISRIIDEEGNKFIRFDAKDCRQAPELVDDDDEEIEYIEVKKRKITGTTDRGKQNDKDKEEDKAKPSGPIGPDPKTANPPQPPAPNPNGPVSKQAIVKTLASLGPEQRTRVMDNWSQNSPAEAQLAKAALAVVEVGEKAGFKNFPIEKIDDIPDEEVDKQMADVSLQADEGDLDMDDLNVDFDLPKYKSSKRGSHEKGDVNYHAMKMDFKKSKGAKANKEGCYSCNERGRADQCVPRIPDRNCEVWKWYIASALMRLKKEMIKKAWEKKAAQ</sequence>
<evidence type="ECO:0000313" key="3">
    <source>
        <dbReference type="Proteomes" id="UP000184255"/>
    </source>
</evidence>
<dbReference type="Proteomes" id="UP000184255">
    <property type="component" value="Unassembled WGS sequence"/>
</dbReference>
<proteinExistence type="predicted"/>
<feature type="compositionally biased region" description="Basic and acidic residues" evidence="1">
    <location>
        <begin position="139"/>
        <end position="148"/>
    </location>
</feature>
<gene>
    <name evidence="2" type="ORF">FMAN_14157</name>
</gene>
<evidence type="ECO:0000313" key="2">
    <source>
        <dbReference type="EMBL" id="CVL08205.1"/>
    </source>
</evidence>
<protein>
    <submittedName>
        <fullName evidence="2">Uncharacterized protein</fullName>
    </submittedName>
</protein>
<reference evidence="3" key="1">
    <citation type="journal article" date="2016" name="Genome Biol. Evol.">
        <title>Comparative 'omics' of the Fusarium fujikuroi species complex highlights differences in genetic potential and metabolite synthesis.</title>
        <authorList>
            <person name="Niehaus E.-M."/>
            <person name="Muensterkoetter M."/>
            <person name="Proctor R.H."/>
            <person name="Brown D.W."/>
            <person name="Sharon A."/>
            <person name="Idan Y."/>
            <person name="Oren-Young L."/>
            <person name="Sieber C.M."/>
            <person name="Novak O."/>
            <person name="Pencik A."/>
            <person name="Tarkowska D."/>
            <person name="Hromadova K."/>
            <person name="Freeman S."/>
            <person name="Maymon M."/>
            <person name="Elazar M."/>
            <person name="Youssef S.A."/>
            <person name="El-Shabrawy E.S.M."/>
            <person name="Shalaby A.B.A."/>
            <person name="Houterman P."/>
            <person name="Brock N.L."/>
            <person name="Burkhardt I."/>
            <person name="Tsavkelova E.A."/>
            <person name="Dickschat J.S."/>
            <person name="Galuszka P."/>
            <person name="Gueldener U."/>
            <person name="Tudzynski B."/>
        </authorList>
    </citation>
    <scope>NUCLEOTIDE SEQUENCE [LARGE SCALE GENOMIC DNA]</scope>
    <source>
        <strain evidence="3">MRC7560</strain>
    </source>
</reference>
<organism evidence="2 3">
    <name type="scientific">Fusarium mangiferae</name>
    <name type="common">Mango malformation disease fungus</name>
    <dbReference type="NCBI Taxonomy" id="192010"/>
    <lineage>
        <taxon>Eukaryota</taxon>
        <taxon>Fungi</taxon>
        <taxon>Dikarya</taxon>
        <taxon>Ascomycota</taxon>
        <taxon>Pezizomycotina</taxon>
        <taxon>Sordariomycetes</taxon>
        <taxon>Hypocreomycetidae</taxon>
        <taxon>Hypocreales</taxon>
        <taxon>Nectriaceae</taxon>
        <taxon>Fusarium</taxon>
        <taxon>Fusarium fujikuroi species complex</taxon>
    </lineage>
</organism>
<name>A0A1L7UJG5_FUSMA</name>
<accession>A0A1L7UJG5</accession>
<comment type="caution">
    <text evidence="2">The sequence shown here is derived from an EMBL/GenBank/DDBJ whole genome shotgun (WGS) entry which is preliminary data.</text>
</comment>
<dbReference type="EMBL" id="FCQH01000022">
    <property type="protein sequence ID" value="CVL08205.1"/>
    <property type="molecule type" value="Genomic_DNA"/>
</dbReference>
<dbReference type="RefSeq" id="XP_041690970.1">
    <property type="nucleotide sequence ID" value="XM_041825607.1"/>
</dbReference>
<keyword evidence="3" id="KW-1185">Reference proteome</keyword>
<dbReference type="GeneID" id="65093406"/>
<feature type="compositionally biased region" description="Pro residues" evidence="1">
    <location>
        <begin position="251"/>
        <end position="270"/>
    </location>
</feature>
<dbReference type="VEuPathDB" id="FungiDB:FMAN_14157"/>
<dbReference type="AlphaFoldDB" id="A0A1L7UJG5"/>